<proteinExistence type="predicted"/>
<evidence type="ECO:0000313" key="3">
    <source>
        <dbReference type="Proteomes" id="UP000318447"/>
    </source>
</evidence>
<accession>A0A504XHB3</accession>
<protein>
    <recommendedName>
        <fullName evidence="4">Ch36-1190 protein</fullName>
    </recommendedName>
</protein>
<evidence type="ECO:0008006" key="4">
    <source>
        <dbReference type="Google" id="ProtNLM"/>
    </source>
</evidence>
<dbReference type="EMBL" id="RHLC01000054">
    <property type="protein sequence ID" value="TPP48231.1"/>
    <property type="molecule type" value="Genomic_DNA"/>
</dbReference>
<evidence type="ECO:0000313" key="2">
    <source>
        <dbReference type="EMBL" id="TPP48231.1"/>
    </source>
</evidence>
<feature type="chain" id="PRO_5021230059" description="Ch36-1190 protein" evidence="1">
    <location>
        <begin position="36"/>
        <end position="515"/>
    </location>
</feature>
<feature type="signal peptide" evidence="1">
    <location>
        <begin position="1"/>
        <end position="35"/>
    </location>
</feature>
<reference evidence="3" key="1">
    <citation type="submission" date="2019-02" db="EMBL/GenBank/DDBJ databases">
        <title>FDA dAtabase for Regulatory Grade micrObial Sequences (FDA-ARGOS): Supporting development and validation of Infectious Disease Dx tests.</title>
        <authorList>
            <person name="Duncan R."/>
            <person name="Fisher C."/>
            <person name="Tallon L."/>
            <person name="Sadzewicz L."/>
            <person name="Sengamalay N."/>
            <person name="Ott S."/>
            <person name="Godinez A."/>
            <person name="Nagaraj S."/>
            <person name="Vavikolanu K."/>
            <person name="Nadendla S."/>
            <person name="Aluvathingal J."/>
            <person name="Sichtig H."/>
        </authorList>
    </citation>
    <scope>NUCLEOTIDE SEQUENCE [LARGE SCALE GENOMIC DNA]</scope>
    <source>
        <strain evidence="3">FDAARGOS_361</strain>
    </source>
</reference>
<sequence>MRYWRSRRERGGRWDGFSLLLVVGALLLLSASVKGGMAQTGRHGDGAVGPFGPLAHAFTTMQSYHRHMTLSSNPVVVFVFDHQGSAVTNFWAPLMQSVSKGFDAFGIEVAHAPTSSEIGQQLLGAMNAGSGGPIILFFQGVGDTPAEGGKALKMPIAYEGNIDIAHIMSWGLSCISSSVTHRVHNDVDLARFFAQYPQYPTLPHVLYFPSTSYTPGGYLALSQHFALDAVFGVVPNAFAAANATLIAQRYNITSKDELPVLLVLHRAAADDGGGAGESDHVVRMPATATSLSYREALAFLSTHITDTVAALVAKAESTQNQHFLEVAESRRVYMMGQLIERQLDIAEEERLQMAREPILVKDQAAWAKECVQLPKKHRCLAAFVDSAQDSAAKDNAVKVLALVSVKLLEIMGREAQKVSLVVVDRQGSDAVREYFDVGHNGFPDVLFLSLDRPAKYYNFVGTFSAEGVTQFIAAHDAQLTHKDVRGGHTFIPRMVPKLEEAVAVTRGSDEDEDDL</sequence>
<dbReference type="SUPFAM" id="SSF52833">
    <property type="entry name" value="Thioredoxin-like"/>
    <property type="match status" value="1"/>
</dbReference>
<dbReference type="VEuPathDB" id="TriTrypDB:LdCL_360017000"/>
<dbReference type="Proteomes" id="UP000318447">
    <property type="component" value="Unassembled WGS sequence"/>
</dbReference>
<name>A0A504XHB3_LEIDO</name>
<evidence type="ECO:0000256" key="1">
    <source>
        <dbReference type="SAM" id="SignalP"/>
    </source>
</evidence>
<keyword evidence="1" id="KW-0732">Signal</keyword>
<dbReference type="InterPro" id="IPR036249">
    <property type="entry name" value="Thioredoxin-like_sf"/>
</dbReference>
<dbReference type="VEuPathDB" id="TriTrypDB:LdBPK_361190.1"/>
<dbReference type="AlphaFoldDB" id="A0A504XHB3"/>
<comment type="caution">
    <text evidence="2">The sequence shown here is derived from an EMBL/GenBank/DDBJ whole genome shotgun (WGS) entry which is preliminary data.</text>
</comment>
<organism evidence="2 3">
    <name type="scientific">Leishmania donovani</name>
    <dbReference type="NCBI Taxonomy" id="5661"/>
    <lineage>
        <taxon>Eukaryota</taxon>
        <taxon>Discoba</taxon>
        <taxon>Euglenozoa</taxon>
        <taxon>Kinetoplastea</taxon>
        <taxon>Metakinetoplastina</taxon>
        <taxon>Trypanosomatida</taxon>
        <taxon>Trypanosomatidae</taxon>
        <taxon>Leishmaniinae</taxon>
        <taxon>Leishmania</taxon>
    </lineage>
</organism>
<gene>
    <name evidence="2" type="ORF">CGC21_12905</name>
</gene>